<keyword evidence="2" id="KW-1185">Reference proteome</keyword>
<gene>
    <name evidence="1" type="ORF">NQU54_22415</name>
</gene>
<sequence length="163" mass="17865">MLKDSGLALGAPWRVLDLGGRDVNGSIRDLLPHATWVGCDVEPGPGVDLVHDATRPWPIGWDRYDLVVCTEVLEHVQLWRCILQTASEALRPGGPQTLFVTCASDGRHPHGASGAPSPAPGEWYRNVSPQPLQEELEHLFRQATVTYSPRPGDAYAWAQGVKR</sequence>
<dbReference type="GO" id="GO:0008168">
    <property type="term" value="F:methyltransferase activity"/>
    <property type="evidence" value="ECO:0007669"/>
    <property type="project" value="UniProtKB-KW"/>
</dbReference>
<dbReference type="InterPro" id="IPR029063">
    <property type="entry name" value="SAM-dependent_MTases_sf"/>
</dbReference>
<protein>
    <submittedName>
        <fullName evidence="1">Class I SAM-dependent methyltransferase</fullName>
    </submittedName>
</protein>
<dbReference type="Proteomes" id="UP001142400">
    <property type="component" value="Unassembled WGS sequence"/>
</dbReference>
<dbReference type="CDD" id="cd02440">
    <property type="entry name" value="AdoMet_MTases"/>
    <property type="match status" value="1"/>
</dbReference>
<proteinExistence type="predicted"/>
<keyword evidence="1" id="KW-0808">Transferase</keyword>
<organism evidence="1 2">
    <name type="scientific">Streptomyces malaysiensis subsp. samsunensis</name>
    <dbReference type="NCBI Taxonomy" id="459658"/>
    <lineage>
        <taxon>Bacteria</taxon>
        <taxon>Bacillati</taxon>
        <taxon>Actinomycetota</taxon>
        <taxon>Actinomycetes</taxon>
        <taxon>Kitasatosporales</taxon>
        <taxon>Streptomycetaceae</taxon>
        <taxon>Streptomyces</taxon>
        <taxon>Streptomyces violaceusniger group</taxon>
    </lineage>
</organism>
<comment type="caution">
    <text evidence="1">The sequence shown here is derived from an EMBL/GenBank/DDBJ whole genome shotgun (WGS) entry which is preliminary data.</text>
</comment>
<dbReference type="Gene3D" id="3.40.50.150">
    <property type="entry name" value="Vaccinia Virus protein VP39"/>
    <property type="match status" value="1"/>
</dbReference>
<accession>A0A9X2LYU7</accession>
<dbReference type="Pfam" id="PF13489">
    <property type="entry name" value="Methyltransf_23"/>
    <property type="match status" value="1"/>
</dbReference>
<reference evidence="1" key="1">
    <citation type="submission" date="2022-06" db="EMBL/GenBank/DDBJ databases">
        <title>WGS of actinobacteria.</title>
        <authorList>
            <person name="Thawai C."/>
        </authorList>
    </citation>
    <scope>NUCLEOTIDE SEQUENCE</scope>
    <source>
        <strain evidence="1">DSM 42010</strain>
    </source>
</reference>
<dbReference type="AlphaFoldDB" id="A0A9X2LYU7"/>
<name>A0A9X2LYU7_STRMQ</name>
<evidence type="ECO:0000313" key="1">
    <source>
        <dbReference type="EMBL" id="MCQ8831745.1"/>
    </source>
</evidence>
<dbReference type="GO" id="GO:0032259">
    <property type="term" value="P:methylation"/>
    <property type="evidence" value="ECO:0007669"/>
    <property type="project" value="UniProtKB-KW"/>
</dbReference>
<dbReference type="EMBL" id="JANIIC010000027">
    <property type="protein sequence ID" value="MCQ8831745.1"/>
    <property type="molecule type" value="Genomic_DNA"/>
</dbReference>
<keyword evidence="1" id="KW-0489">Methyltransferase</keyword>
<dbReference type="SUPFAM" id="SSF53335">
    <property type="entry name" value="S-adenosyl-L-methionine-dependent methyltransferases"/>
    <property type="match status" value="1"/>
</dbReference>
<evidence type="ECO:0000313" key="2">
    <source>
        <dbReference type="Proteomes" id="UP001142400"/>
    </source>
</evidence>